<comment type="caution">
    <text evidence="1">The sequence shown here is derived from an EMBL/GenBank/DDBJ whole genome shotgun (WGS) entry which is preliminary data.</text>
</comment>
<accession>A0A010SMB5</accession>
<name>A0A010SMB5_PSEFL</name>
<gene>
    <name evidence="1" type="ORF">HK44_006410</name>
</gene>
<dbReference type="AlphaFoldDB" id="A0A010SMB5"/>
<protein>
    <submittedName>
        <fullName evidence="1">Uncharacterized protein</fullName>
    </submittedName>
</protein>
<sequence>MVTIFTLATWIFHRELLALSRTEVVLLSEQMLV</sequence>
<reference evidence="1 2" key="1">
    <citation type="journal article" date="2011" name="J. Bacteriol.">
        <title>Draft genome sequence of the polycyclic aromatic hydrocarbon-degrading, genetically engineered bioluminescent bioreporter Pseudomonas fluorescens HK44.</title>
        <authorList>
            <person name="Chauhan A."/>
            <person name="Layton A.C."/>
            <person name="Williams D.E."/>
            <person name="Smartt A.E."/>
            <person name="Ripp S."/>
            <person name="Karpinets T.V."/>
            <person name="Brown S.D."/>
            <person name="Sayler G.S."/>
        </authorList>
    </citation>
    <scope>NUCLEOTIDE SEQUENCE [LARGE SCALE GENOMIC DNA]</scope>
    <source>
        <strain evidence="1 2">HK44</strain>
    </source>
</reference>
<dbReference type="PATRIC" id="fig|1042209.11.peg.3655"/>
<evidence type="ECO:0000313" key="2">
    <source>
        <dbReference type="Proteomes" id="UP000022611"/>
    </source>
</evidence>
<evidence type="ECO:0000313" key="1">
    <source>
        <dbReference type="EMBL" id="EXF94100.1"/>
    </source>
</evidence>
<proteinExistence type="predicted"/>
<dbReference type="HOGENOM" id="CLU_3383342_0_0_6"/>
<dbReference type="EMBL" id="AFOY02000015">
    <property type="protein sequence ID" value="EXF94100.1"/>
    <property type="molecule type" value="Genomic_DNA"/>
</dbReference>
<organism evidence="1 2">
    <name type="scientific">Pseudomonas fluorescens HK44</name>
    <dbReference type="NCBI Taxonomy" id="1042209"/>
    <lineage>
        <taxon>Bacteria</taxon>
        <taxon>Pseudomonadati</taxon>
        <taxon>Pseudomonadota</taxon>
        <taxon>Gammaproteobacteria</taxon>
        <taxon>Pseudomonadales</taxon>
        <taxon>Pseudomonadaceae</taxon>
        <taxon>Pseudomonas</taxon>
    </lineage>
</organism>
<dbReference type="Proteomes" id="UP000022611">
    <property type="component" value="Unassembled WGS sequence"/>
</dbReference>